<organism evidence="2 3">
    <name type="scientific">Pseudomonas syringae pv. apii</name>
    <dbReference type="NCBI Taxonomy" id="81036"/>
    <lineage>
        <taxon>Bacteria</taxon>
        <taxon>Pseudomonadati</taxon>
        <taxon>Pseudomonadota</taxon>
        <taxon>Gammaproteobacteria</taxon>
        <taxon>Pseudomonadales</taxon>
        <taxon>Pseudomonadaceae</taxon>
        <taxon>Pseudomonas</taxon>
    </lineage>
</organism>
<protein>
    <submittedName>
        <fullName evidence="2">Uncharacterized protein</fullName>
    </submittedName>
</protein>
<feature type="transmembrane region" description="Helical" evidence="1">
    <location>
        <begin position="55"/>
        <end position="75"/>
    </location>
</feature>
<feature type="transmembrane region" description="Helical" evidence="1">
    <location>
        <begin position="164"/>
        <end position="184"/>
    </location>
</feature>
<evidence type="ECO:0000256" key="1">
    <source>
        <dbReference type="SAM" id="Phobius"/>
    </source>
</evidence>
<feature type="transmembrane region" description="Helical" evidence="1">
    <location>
        <begin position="87"/>
        <end position="108"/>
    </location>
</feature>
<keyword evidence="1" id="KW-0812">Transmembrane</keyword>
<evidence type="ECO:0000313" key="3">
    <source>
        <dbReference type="Proteomes" id="UP000278062"/>
    </source>
</evidence>
<sequence>MNHLMSRMRRIFRRAYVGMPRLLQDRTSKPSYLSVLVSILVGAKAIHERQRYNFWIFLVVGMICVLGMLIPNTRVSSFFSSIYGEQLAFKTILMTFTACFLLVLLTFFTKGPQHYRGRRRHVWAYRLVERPALFGEDLSCVAAAVSLPLCIAVAIESELKWEHVMYPITLGLIALLFRGIPWMVYSPLYRSGNMTFDRVIFGLGATAGLALLWFSAGGIT</sequence>
<reference evidence="2 3" key="1">
    <citation type="submission" date="2018-08" db="EMBL/GenBank/DDBJ databases">
        <title>Recombination of ecologically and evolutionarily significant loci maintains genetic cohesion in the Pseudomonas syringae species complex.</title>
        <authorList>
            <person name="Dillon M."/>
            <person name="Thakur S."/>
            <person name="Almeida R.N.D."/>
            <person name="Weir B.S."/>
            <person name="Guttman D.S."/>
        </authorList>
    </citation>
    <scope>NUCLEOTIDE SEQUENCE [LARGE SCALE GENOMIC DNA]</scope>
    <source>
        <strain evidence="2 3">1089_5</strain>
    </source>
</reference>
<keyword evidence="1" id="KW-0472">Membrane</keyword>
<gene>
    <name evidence="2" type="ORF">ALQ49_101747</name>
</gene>
<dbReference type="AlphaFoldDB" id="A0A3M3S253"/>
<evidence type="ECO:0000313" key="2">
    <source>
        <dbReference type="EMBL" id="RMO02760.1"/>
    </source>
</evidence>
<name>A0A3M3S253_9PSED</name>
<comment type="caution">
    <text evidence="2">The sequence shown here is derived from an EMBL/GenBank/DDBJ whole genome shotgun (WGS) entry which is preliminary data.</text>
</comment>
<feature type="transmembrane region" description="Helical" evidence="1">
    <location>
        <begin position="196"/>
        <end position="216"/>
    </location>
</feature>
<dbReference type="Proteomes" id="UP000278062">
    <property type="component" value="Unassembled WGS sequence"/>
</dbReference>
<keyword evidence="1" id="KW-1133">Transmembrane helix</keyword>
<accession>A0A3M3S253</accession>
<dbReference type="EMBL" id="RBPL01000011">
    <property type="protein sequence ID" value="RMO02760.1"/>
    <property type="molecule type" value="Genomic_DNA"/>
</dbReference>
<proteinExistence type="predicted"/>